<comment type="caution">
    <text evidence="3">The sequence shown here is derived from an EMBL/GenBank/DDBJ whole genome shotgun (WGS) entry which is preliminary data.</text>
</comment>
<dbReference type="OrthoDB" id="1683773at2"/>
<dbReference type="GO" id="GO:0003690">
    <property type="term" value="F:double-stranded DNA binding"/>
    <property type="evidence" value="ECO:0007669"/>
    <property type="project" value="InterPro"/>
</dbReference>
<organism evidence="3 4">
    <name type="scientific">Dethiobacter alkaliphilus AHT 1</name>
    <dbReference type="NCBI Taxonomy" id="555088"/>
    <lineage>
        <taxon>Bacteria</taxon>
        <taxon>Bacillati</taxon>
        <taxon>Bacillota</taxon>
        <taxon>Dethiobacteria</taxon>
        <taxon>Dethiobacterales</taxon>
        <taxon>Dethiobacteraceae</taxon>
        <taxon>Dethiobacter</taxon>
    </lineage>
</organism>
<dbReference type="Proteomes" id="UP000006443">
    <property type="component" value="Unassembled WGS sequence"/>
</dbReference>
<protein>
    <submittedName>
        <fullName evidence="3">Small acid-soluble spore protein alpha/beta type</fullName>
    </submittedName>
</protein>
<evidence type="ECO:0000256" key="2">
    <source>
        <dbReference type="ARBA" id="ARBA00023125"/>
    </source>
</evidence>
<keyword evidence="2" id="KW-0238">DNA-binding</keyword>
<dbReference type="EMBL" id="ACJM01000013">
    <property type="protein sequence ID" value="EEG76743.1"/>
    <property type="molecule type" value="Genomic_DNA"/>
</dbReference>
<reference evidence="3 4" key="1">
    <citation type="submission" date="2009-02" db="EMBL/GenBank/DDBJ databases">
        <title>Sequencing of the draft genome and assembly of Dethiobacter alkaliphilus AHT 1.</title>
        <authorList>
            <consortium name="US DOE Joint Genome Institute (JGI-PGF)"/>
            <person name="Lucas S."/>
            <person name="Copeland A."/>
            <person name="Lapidus A."/>
            <person name="Glavina del Rio T."/>
            <person name="Dalin E."/>
            <person name="Tice H."/>
            <person name="Bruce D."/>
            <person name="Goodwin L."/>
            <person name="Pitluck S."/>
            <person name="Larimer F."/>
            <person name="Land M.L."/>
            <person name="Hauser L."/>
            <person name="Muyzer G."/>
        </authorList>
    </citation>
    <scope>NUCLEOTIDE SEQUENCE [LARGE SCALE GENOMIC DNA]</scope>
    <source>
        <strain evidence="3 4">AHT 1</strain>
    </source>
</reference>
<dbReference type="InterPro" id="IPR018126">
    <property type="entry name" value="SASP_alpha/beta-type_CS"/>
</dbReference>
<dbReference type="GO" id="GO:0006265">
    <property type="term" value="P:DNA topological change"/>
    <property type="evidence" value="ECO:0007669"/>
    <property type="project" value="InterPro"/>
</dbReference>
<dbReference type="PANTHER" id="PTHR36107">
    <property type="entry name" value="SMALL, ACID-SOLUBLE SPORE PROTEIN A"/>
    <property type="match status" value="1"/>
</dbReference>
<dbReference type="InterPro" id="IPR038300">
    <property type="entry name" value="SASP_sf_alpha/beta"/>
</dbReference>
<accession>C0GIS9</accession>
<keyword evidence="4" id="KW-1185">Reference proteome</keyword>
<proteinExistence type="inferred from homology"/>
<dbReference type="PANTHER" id="PTHR36107:SF1">
    <property type="entry name" value="SMALL, ACID-SOLUBLE SPORE PROTEIN A"/>
    <property type="match status" value="1"/>
</dbReference>
<sequence length="104" mass="11297">MPRKKNRKRLVPGAEQALEKFKMEIAGELGILDGSPGMTLESALEKYKHEIAGELGIDSYIKNQGWQDVSSGKCGAVGGRMGGRIGGNMVKRMIEMAEKQMSGQ</sequence>
<name>C0GIS9_DETAL</name>
<gene>
    <name evidence="3" type="ORF">DealDRAFT_2388</name>
</gene>
<dbReference type="PROSITE" id="PS00304">
    <property type="entry name" value="SASP_1"/>
    <property type="match status" value="2"/>
</dbReference>
<dbReference type="RefSeq" id="WP_008517719.1">
    <property type="nucleotide sequence ID" value="NZ_ACJM01000013.1"/>
</dbReference>
<dbReference type="eggNOG" id="ENOG50330BM">
    <property type="taxonomic scope" value="Bacteria"/>
</dbReference>
<evidence type="ECO:0000313" key="3">
    <source>
        <dbReference type="EMBL" id="EEG76743.1"/>
    </source>
</evidence>
<evidence type="ECO:0000313" key="4">
    <source>
        <dbReference type="Proteomes" id="UP000006443"/>
    </source>
</evidence>
<dbReference type="Pfam" id="PF00269">
    <property type="entry name" value="SASP"/>
    <property type="match status" value="2"/>
</dbReference>
<dbReference type="AlphaFoldDB" id="C0GIS9"/>
<dbReference type="InterPro" id="IPR001448">
    <property type="entry name" value="SASP_alpha/beta-type"/>
</dbReference>
<dbReference type="InterPro" id="IPR050847">
    <property type="entry name" value="SASP_DNA-binding"/>
</dbReference>
<comment type="similarity">
    <text evidence="1">Belongs to the alpha/beta-type SASP family.</text>
</comment>
<dbReference type="Gene3D" id="6.10.10.80">
    <property type="entry name" value="Small, acid-soluble spore protein, alpha/beta type-like"/>
    <property type="match status" value="3"/>
</dbReference>
<dbReference type="STRING" id="555088.DealDRAFT_2388"/>
<evidence type="ECO:0000256" key="1">
    <source>
        <dbReference type="ARBA" id="ARBA00005442"/>
    </source>
</evidence>